<evidence type="ECO:0000313" key="10">
    <source>
        <dbReference type="Proteomes" id="UP000327294"/>
    </source>
</evidence>
<comment type="subcellular location">
    <subcellularLocation>
        <location evidence="1">Cell membrane</location>
        <topology evidence="1">Multi-pass membrane protein</topology>
    </subcellularLocation>
</comment>
<keyword evidence="4 7" id="KW-1133">Transmembrane helix</keyword>
<evidence type="ECO:0000256" key="5">
    <source>
        <dbReference type="ARBA" id="ARBA00023136"/>
    </source>
</evidence>
<evidence type="ECO:0000256" key="2">
    <source>
        <dbReference type="ARBA" id="ARBA00022475"/>
    </source>
</evidence>
<evidence type="ECO:0000313" key="9">
    <source>
        <dbReference type="EMBL" id="QFQ95063.1"/>
    </source>
</evidence>
<dbReference type="KEGG" id="sphv:F9278_01390"/>
<protein>
    <submittedName>
        <fullName evidence="9">FtsX-like permease family protein</fullName>
    </submittedName>
</protein>
<feature type="domain" description="ABC3 transporter permease C-terminal" evidence="8">
    <location>
        <begin position="212"/>
        <end position="325"/>
    </location>
</feature>
<evidence type="ECO:0000256" key="1">
    <source>
        <dbReference type="ARBA" id="ARBA00004651"/>
    </source>
</evidence>
<feature type="transmembrane region" description="Helical" evidence="7">
    <location>
        <begin position="295"/>
        <end position="321"/>
    </location>
</feature>
<feature type="transmembrane region" description="Helical" evidence="7">
    <location>
        <begin position="250"/>
        <end position="275"/>
    </location>
</feature>
<evidence type="ECO:0000256" key="7">
    <source>
        <dbReference type="SAM" id="Phobius"/>
    </source>
</evidence>
<dbReference type="InterPro" id="IPR003838">
    <property type="entry name" value="ABC3_permease_C"/>
</dbReference>
<feature type="transmembrane region" description="Helical" evidence="7">
    <location>
        <begin position="201"/>
        <end position="229"/>
    </location>
</feature>
<evidence type="ECO:0000256" key="3">
    <source>
        <dbReference type="ARBA" id="ARBA00022692"/>
    </source>
</evidence>
<dbReference type="GO" id="GO:0005886">
    <property type="term" value="C:plasma membrane"/>
    <property type="evidence" value="ECO:0007669"/>
    <property type="project" value="UniProtKB-SubCell"/>
</dbReference>
<name>A0A5P8JVN6_9ACTN</name>
<feature type="transmembrane region" description="Helical" evidence="7">
    <location>
        <begin position="718"/>
        <end position="738"/>
    </location>
</feature>
<evidence type="ECO:0000259" key="8">
    <source>
        <dbReference type="Pfam" id="PF02687"/>
    </source>
</evidence>
<dbReference type="Pfam" id="PF02687">
    <property type="entry name" value="FtsX"/>
    <property type="match status" value="2"/>
</dbReference>
<feature type="domain" description="ABC3 transporter permease C-terminal" evidence="8">
    <location>
        <begin position="675"/>
        <end position="785"/>
    </location>
</feature>
<feature type="transmembrane region" description="Helical" evidence="7">
    <location>
        <begin position="758"/>
        <end position="781"/>
    </location>
</feature>
<keyword evidence="3 7" id="KW-0812">Transmembrane</keyword>
<gene>
    <name evidence="9" type="ORF">F9278_01390</name>
</gene>
<feature type="transmembrane region" description="Helical" evidence="7">
    <location>
        <begin position="32"/>
        <end position="52"/>
    </location>
</feature>
<keyword evidence="5 7" id="KW-0472">Membrane</keyword>
<dbReference type="RefSeq" id="WP_152166599.1">
    <property type="nucleotide sequence ID" value="NZ_CP045096.1"/>
</dbReference>
<evidence type="ECO:0000256" key="4">
    <source>
        <dbReference type="ARBA" id="ARBA00022989"/>
    </source>
</evidence>
<dbReference type="AlphaFoldDB" id="A0A5P8JVN6"/>
<proteinExistence type="predicted"/>
<dbReference type="PANTHER" id="PTHR43738:SF2">
    <property type="entry name" value="ABC TRANSPORTER PERMEASE"/>
    <property type="match status" value="1"/>
</dbReference>
<sequence length="792" mass="82953">MTPDDRAHGAAAWIRELGLGIRFAAAGGREGWGRTVLTAIGVALGVALLLLATSTPNVLSARTERGNARQPSNVASETSVPRSDTSFVWDSGDTDFRSDRVGGLLLRAEGARAPAPPGVKEIPAPGDMVVSPALRELLDSPEGALLKERLDHRIVGTIAPTGLLDANELRYYAGTDRISVEGGSVRAARFGYVPGHDSFNALLYVLVVTMCAVLLVPVGIFIATAVRFGGDRRDRRLAALRLVGADRRTVARIAAGEALFGSVLGVALGAGIFLVARQAAAYVRLWDVGAHPGDIVPPLGLALLVAVAVPLASVVVTLSAMRSISVEPLGVVRSVRPRRRRLWWRLLPPALGLAVLLLSDRVVSESQEIGTLPVAAGVTLVLIGLAGLLPWLVEAVVAPLRGGPVPWQLAVRRLQLSSGSASRAVSGIMVATAGAIVLQLMFGAMQQGFMNPSGGGGGGGSGSAGAAAARTPDVTLVSENGDAATTSRLEEGLRRTPGVTTAFAYTEAYASAGERAVTSLTVGDCAQLRKMARLPSCRDGDTFVAHNPGDTVGARAVDEAARPGKAVTLDDYTSGSAREIRWTLPVDSPVVPTVPDPLGERHDGILATPGALPDGPLPGAFTWAGAHTDSAVADVADEIRNTAAEVDPTLTVRERQNRQRDKDYESVQTGLFVGGTLMLILIAASMLVSQIEQLRERRHLLSVLVAFGTRRSTLAWSVLWQTAVPVVVSTLLASVGGLTLGRVMLGMLGKEAADPWVFLPYAGVGGALVLLVTLVSLPPLWRMMRPQGLRTE</sequence>
<organism evidence="9 10">
    <name type="scientific">Streptomyces phaeolivaceus</name>
    <dbReference type="NCBI Taxonomy" id="2653200"/>
    <lineage>
        <taxon>Bacteria</taxon>
        <taxon>Bacillati</taxon>
        <taxon>Actinomycetota</taxon>
        <taxon>Actinomycetes</taxon>
        <taxon>Kitasatosporales</taxon>
        <taxon>Streptomycetaceae</taxon>
        <taxon>Streptomyces</taxon>
    </lineage>
</organism>
<dbReference type="InterPro" id="IPR051125">
    <property type="entry name" value="ABC-4/HrtB_transporter"/>
</dbReference>
<keyword evidence="10" id="KW-1185">Reference proteome</keyword>
<feature type="transmembrane region" description="Helical" evidence="7">
    <location>
        <begin position="669"/>
        <end position="688"/>
    </location>
</feature>
<feature type="region of interest" description="Disordered" evidence="6">
    <location>
        <begin position="62"/>
        <end position="88"/>
    </location>
</feature>
<feature type="transmembrane region" description="Helical" evidence="7">
    <location>
        <begin position="371"/>
        <end position="400"/>
    </location>
</feature>
<dbReference type="EMBL" id="CP045096">
    <property type="protein sequence ID" value="QFQ95063.1"/>
    <property type="molecule type" value="Genomic_DNA"/>
</dbReference>
<accession>A0A5P8JVN6</accession>
<evidence type="ECO:0000256" key="6">
    <source>
        <dbReference type="SAM" id="MobiDB-lite"/>
    </source>
</evidence>
<dbReference type="Proteomes" id="UP000327294">
    <property type="component" value="Chromosome"/>
</dbReference>
<dbReference type="PANTHER" id="PTHR43738">
    <property type="entry name" value="ABC TRANSPORTER, MEMBRANE PROTEIN"/>
    <property type="match status" value="1"/>
</dbReference>
<feature type="compositionally biased region" description="Polar residues" evidence="6">
    <location>
        <begin position="69"/>
        <end position="88"/>
    </location>
</feature>
<feature type="transmembrane region" description="Helical" evidence="7">
    <location>
        <begin position="342"/>
        <end position="359"/>
    </location>
</feature>
<keyword evidence="2" id="KW-1003">Cell membrane</keyword>
<reference evidence="9 10" key="1">
    <citation type="submission" date="2019-10" db="EMBL/GenBank/DDBJ databases">
        <title>Streptomyces sp. strain GY16 isolated from leaves of Broussonetia papyrifera.</title>
        <authorList>
            <person name="Mo P."/>
        </authorList>
    </citation>
    <scope>NUCLEOTIDE SEQUENCE [LARGE SCALE GENOMIC DNA]</scope>
    <source>
        <strain evidence="9 10">GY16</strain>
    </source>
</reference>
<feature type="transmembrane region" description="Helical" evidence="7">
    <location>
        <begin position="421"/>
        <end position="442"/>
    </location>
</feature>